<feature type="region of interest" description="Disordered" evidence="1">
    <location>
        <begin position="1"/>
        <end position="26"/>
    </location>
</feature>
<evidence type="ECO:0000313" key="3">
    <source>
        <dbReference type="Proteomes" id="UP000054988"/>
    </source>
</evidence>
<comment type="caution">
    <text evidence="2">The sequence shown here is derived from an EMBL/GenBank/DDBJ whole genome shotgun (WGS) entry which is preliminary data.</text>
</comment>
<sequence>MPTIDTSSPASSCAPSPVTPNLNTPIQHPFANSTSRLEVIPNKIDIEEESRLYDQLCYDESARGPRPESPQIELAPSIFSRESIWLGDNIGESMTFARDVKISGWTNVGDKLGGAYVVYDCVIKTKEASLPKQLLLFSTEPLFRVRLYMHTNDIVLLYSSTKRSSGHSLDINGTTYRNYHQKHLSLATGPLSLIVAVDSWNTGFRPCYYTQISAVVRRSESGSWINTID</sequence>
<gene>
    <name evidence="2" type="ORF">WG66_3805</name>
</gene>
<evidence type="ECO:0000313" key="2">
    <source>
        <dbReference type="EMBL" id="KTB43625.1"/>
    </source>
</evidence>
<accession>A0A0W0G4W5</accession>
<name>A0A0W0G4W5_MONRR</name>
<dbReference type="eggNOG" id="ENOG502S5IQ">
    <property type="taxonomic scope" value="Eukaryota"/>
</dbReference>
<proteinExistence type="predicted"/>
<reference evidence="2 3" key="1">
    <citation type="submission" date="2015-12" db="EMBL/GenBank/DDBJ databases">
        <title>Draft genome sequence of Moniliophthora roreri, the causal agent of frosty pod rot of cacao.</title>
        <authorList>
            <person name="Aime M.C."/>
            <person name="Diaz-Valderrama J.R."/>
            <person name="Kijpornyongpan T."/>
            <person name="Phillips-Mora W."/>
        </authorList>
    </citation>
    <scope>NUCLEOTIDE SEQUENCE [LARGE SCALE GENOMIC DNA]</scope>
    <source>
        <strain evidence="2 3">MCA 2952</strain>
    </source>
</reference>
<feature type="compositionally biased region" description="Low complexity" evidence="1">
    <location>
        <begin position="7"/>
        <end position="16"/>
    </location>
</feature>
<dbReference type="Proteomes" id="UP000054988">
    <property type="component" value="Unassembled WGS sequence"/>
</dbReference>
<evidence type="ECO:0000256" key="1">
    <source>
        <dbReference type="SAM" id="MobiDB-lite"/>
    </source>
</evidence>
<dbReference type="AlphaFoldDB" id="A0A0W0G4W5"/>
<organism evidence="2 3">
    <name type="scientific">Moniliophthora roreri</name>
    <name type="common">Frosty pod rot fungus</name>
    <name type="synonym">Monilia roreri</name>
    <dbReference type="NCBI Taxonomy" id="221103"/>
    <lineage>
        <taxon>Eukaryota</taxon>
        <taxon>Fungi</taxon>
        <taxon>Dikarya</taxon>
        <taxon>Basidiomycota</taxon>
        <taxon>Agaricomycotina</taxon>
        <taxon>Agaricomycetes</taxon>
        <taxon>Agaricomycetidae</taxon>
        <taxon>Agaricales</taxon>
        <taxon>Marasmiineae</taxon>
        <taxon>Marasmiaceae</taxon>
        <taxon>Moniliophthora</taxon>
    </lineage>
</organism>
<dbReference type="EMBL" id="LATX01001127">
    <property type="protein sequence ID" value="KTB43625.1"/>
    <property type="molecule type" value="Genomic_DNA"/>
</dbReference>
<protein>
    <submittedName>
        <fullName evidence="2">Uncharacterized protein</fullName>
    </submittedName>
</protein>